<protein>
    <recommendedName>
        <fullName evidence="3">ParB/Sulfiredoxin domain-containing protein</fullName>
    </recommendedName>
</protein>
<sequence>MDVPRGFSAIESSAEIVNMPLSMCCDWQGFTYTMSGWHYLCEMLREYKLKPKNNYRKSILKKYYDKYQPYSTFECFLCEEEYDPLRHSTPWVPLPWESAFRIRLSDNQHFGPNSNTFIRKEFVRTISLYHRLESQGYQPQENKDGYIRGHFLKKGDDYRFKVSGGQHRMAALGVLGQKDLHVKIQPDWKRVIDIQHIHHWEHVKNGTYSEEAARKIFNFYFETTGIEKAKKYGLL</sequence>
<dbReference type="AlphaFoldDB" id="A0A1I3U6Z1"/>
<gene>
    <name evidence="1" type="ORF">SAMN04487936_104151</name>
</gene>
<organism evidence="1 2">
    <name type="scientific">Halobacillus dabanensis</name>
    <dbReference type="NCBI Taxonomy" id="240302"/>
    <lineage>
        <taxon>Bacteria</taxon>
        <taxon>Bacillati</taxon>
        <taxon>Bacillota</taxon>
        <taxon>Bacilli</taxon>
        <taxon>Bacillales</taxon>
        <taxon>Bacillaceae</taxon>
        <taxon>Halobacillus</taxon>
    </lineage>
</organism>
<dbReference type="Proteomes" id="UP000183557">
    <property type="component" value="Unassembled WGS sequence"/>
</dbReference>
<name>A0A1I3U6Z1_HALDA</name>
<dbReference type="RefSeq" id="WP_139207314.1">
    <property type="nucleotide sequence ID" value="NZ_FOSB01000004.1"/>
</dbReference>
<dbReference type="EMBL" id="FOSB01000004">
    <property type="protein sequence ID" value="SFJ77557.1"/>
    <property type="molecule type" value="Genomic_DNA"/>
</dbReference>
<evidence type="ECO:0000313" key="1">
    <source>
        <dbReference type="EMBL" id="SFJ77557.1"/>
    </source>
</evidence>
<proteinExistence type="predicted"/>
<evidence type="ECO:0000313" key="2">
    <source>
        <dbReference type="Proteomes" id="UP000183557"/>
    </source>
</evidence>
<accession>A0A1I3U6Z1</accession>
<keyword evidence="2" id="KW-1185">Reference proteome</keyword>
<evidence type="ECO:0008006" key="3">
    <source>
        <dbReference type="Google" id="ProtNLM"/>
    </source>
</evidence>
<dbReference type="OrthoDB" id="2865096at2"/>
<reference evidence="2" key="1">
    <citation type="submission" date="2016-10" db="EMBL/GenBank/DDBJ databases">
        <authorList>
            <person name="Varghese N."/>
            <person name="Submissions S."/>
        </authorList>
    </citation>
    <scope>NUCLEOTIDE SEQUENCE [LARGE SCALE GENOMIC DNA]</scope>
    <source>
        <strain evidence="2">CGMCC 1.3704</strain>
    </source>
</reference>